<dbReference type="Pfam" id="PF01835">
    <property type="entry name" value="MG2"/>
    <property type="match status" value="1"/>
</dbReference>
<organism evidence="5 6">
    <name type="scientific">Candidatus Saccharicenans subterraneus</name>
    <dbReference type="NCBI Taxonomy" id="2508984"/>
    <lineage>
        <taxon>Bacteria</taxon>
        <taxon>Candidatus Aminicenantota</taxon>
        <taxon>Candidatus Aminicenantia</taxon>
        <taxon>Candidatus Aminicenantales</taxon>
        <taxon>Candidatus Saccharicenantaceae</taxon>
        <taxon>Candidatus Saccharicenans</taxon>
    </lineage>
</organism>
<dbReference type="InterPro" id="IPR011626">
    <property type="entry name" value="Alpha-macroglobulin_TED"/>
</dbReference>
<name>A0A3E2BPW7_9BACT</name>
<accession>A0A3E2BPW7</accession>
<keyword evidence="2" id="KW-0732">Signal</keyword>
<dbReference type="Gene3D" id="2.60.40.3710">
    <property type="match status" value="1"/>
</dbReference>
<dbReference type="Pfam" id="PF07703">
    <property type="entry name" value="A2M_BRD"/>
    <property type="match status" value="1"/>
</dbReference>
<dbReference type="PROSITE" id="PS51257">
    <property type="entry name" value="PROKAR_LIPOPROTEIN"/>
    <property type="match status" value="1"/>
</dbReference>
<dbReference type="InterPro" id="IPR051802">
    <property type="entry name" value="YfhM-like"/>
</dbReference>
<dbReference type="InterPro" id="IPR021868">
    <property type="entry name" value="Alpha_2_Macroglob_MG3"/>
</dbReference>
<dbReference type="InterPro" id="IPR041462">
    <property type="entry name" value="Bact_A2M_MG6"/>
</dbReference>
<evidence type="ECO:0000313" key="5">
    <source>
        <dbReference type="EMBL" id="RFT16759.1"/>
    </source>
</evidence>
<dbReference type="EMBL" id="QUAH01000002">
    <property type="protein sequence ID" value="RFT16759.1"/>
    <property type="molecule type" value="Genomic_DNA"/>
</dbReference>
<dbReference type="GO" id="GO:0004866">
    <property type="term" value="F:endopeptidase inhibitor activity"/>
    <property type="evidence" value="ECO:0007669"/>
    <property type="project" value="InterPro"/>
</dbReference>
<dbReference type="InterPro" id="IPR002890">
    <property type="entry name" value="MG2"/>
</dbReference>
<dbReference type="InterPro" id="IPR008930">
    <property type="entry name" value="Terpenoid_cyclase/PrenylTrfase"/>
</dbReference>
<dbReference type="Pfam" id="PF17962">
    <property type="entry name" value="bMG6"/>
    <property type="match status" value="1"/>
</dbReference>
<feature type="domain" description="Alpha-2-macroglobulin" evidence="4">
    <location>
        <begin position="1184"/>
        <end position="1273"/>
    </location>
</feature>
<comment type="caution">
    <text evidence="5">The sequence shown here is derived from an EMBL/GenBank/DDBJ whole genome shotgun (WGS) entry which is preliminary data.</text>
</comment>
<dbReference type="InterPro" id="IPR011625">
    <property type="entry name" value="A2M_N_BRD"/>
</dbReference>
<dbReference type="InterPro" id="IPR041203">
    <property type="entry name" value="Bact_A2M_MG5"/>
</dbReference>
<evidence type="ECO:0008006" key="7">
    <source>
        <dbReference type="Google" id="ProtNLM"/>
    </source>
</evidence>
<reference evidence="5 6" key="1">
    <citation type="submission" date="2018-08" db="EMBL/GenBank/DDBJ databases">
        <title>Genome analysis of the thermophilic bacterium of the candidate phylum Aminicenantes from deep subsurface aquifer revealed its physiology and ecological role.</title>
        <authorList>
            <person name="Kadnikov V.V."/>
            <person name="Mardanov A.V."/>
            <person name="Beletsky A.V."/>
            <person name="Karnachuk O.V."/>
            <person name="Ravin N.V."/>
        </authorList>
    </citation>
    <scope>NUCLEOTIDE SEQUENCE [LARGE SCALE GENOMIC DNA]</scope>
    <source>
        <strain evidence="5">BY38</strain>
    </source>
</reference>
<dbReference type="InterPro" id="IPR041246">
    <property type="entry name" value="Bact_MG10"/>
</dbReference>
<dbReference type="SMART" id="SM01419">
    <property type="entry name" value="Thiol-ester_cl"/>
    <property type="match status" value="1"/>
</dbReference>
<dbReference type="InterPro" id="IPR001599">
    <property type="entry name" value="Macroglobln_a2"/>
</dbReference>
<feature type="domain" description="Alpha-2-macroglobulin bait region" evidence="3">
    <location>
        <begin position="978"/>
        <end position="1120"/>
    </location>
</feature>
<dbReference type="Pfam" id="PF07678">
    <property type="entry name" value="TED_complement"/>
    <property type="match status" value="1"/>
</dbReference>
<evidence type="ECO:0000256" key="1">
    <source>
        <dbReference type="ARBA" id="ARBA00010556"/>
    </source>
</evidence>
<proteinExistence type="inferred from homology"/>
<dbReference type="Proteomes" id="UP000257323">
    <property type="component" value="Unassembled WGS sequence"/>
</dbReference>
<sequence length="1838" mass="207475">MKKLLSLVLLVLIIGGLAACKKEKARPEVSMEPDWYKYISAHTSGTIPRRARVRVVFIQEVGRPGEEPTGLLEITPSVPGRVEWATNRVLMFIPATELKPDTEYSAVLHLGKIMKLPKEYSRFVFSFRTIKPQMEINIEGVYAEDYNRPEVQVLKGQVLTSDMEESRAVEKVLQAEQEGRSLDISWSHSGDGINHYFTVSNIIRGEEPSKVILRWDGSPLNIKDKGEREIEVPPLNQFDLASVTAIREETPHILLRFTDVLDRNQNLRGLILVEGYPLTFEIEQNQIKVYSSRPFRGTVEVKIAPGIKSITRRVFNREETRTVTFGTPPPQVRFVGQGVILPRKERLTVPIEAINLRAVQVTVFKIFSQNILQFLQVNELAGSREMARVGKYLWRKTIKLSDDPETISRWTRYELDVTPLFQEDPGSIYRLILSFNRGNAVYPCPESTEPVATEPPLKDEEGDSEEYYYWDETRGYPYIPDGWLHRNDPCHDAYYNPNHNRQAVVSRNFLCSNLGLVAKLEKNNRLHVVVTDLRTAQPLSGVRLEAYNFQQQLLASTDSDGNGFAVFDLKEKPFLVVARSGRDLGYLRLSGEAALSLSSFDVGGETVKKGLKGFIYGERGVWRPGDTLYLTFVLFDREKQLPEGHPVVMEFYSPLGQLDRTLKPVKALGNFYAFRIDTDEKIQTGAWQARVLVGGLTFSRTVRIETVVPNRLKIDFQTGKEVITRKDLPLQATLAVQWLHGAPAPGLKYDVTVRLSSRPTAFKQYPDFVFDDPSRESISGEESQVKGQLDQQARARVKLEIEPATAAPGMLEATFVTRVFEESGDFSIDTFSQDFYPYDHFVGLNLPEERKGYGFLETDKEHTVNIVTVDHRGQPVSGKRVKVSLYKMGWRWWWEREGESLADYISRPTVRPLASDTLVTENGRAAWKFNIKYPDWGRFFIRVEDPEGGHAAGQMVYVDWPSWEGRSRAEGAEAAARLSLTSDKTGYRVGEKAVIYLPESVQGRALVSVETGSAVLQKMWVFAQKGENRFEIPLTEKMTPNIYVHVTLIQPHSGKVSDVPIRMYGVIPIMVEDPNTRLEPVVVAPQEIKPGEKFRIQVSEKNRRRMFYTVAVVDEGLLALTRYKAPDLRQEFYRKEALGIITWDLFDQVAEAYGAELGRILALGGDEFKAAAEQAKKPRRFPPVVMFDGPFELRPGDTASHEFLMPQYFGQVRVMVVAGFEGAYGVAEKSVFVRRNLMALPTLPRIVRPGEQVTMPITLFVTRPEIREAEVSLQTNELFQVAGETSKKVDFSGGSEQLVNFELRVAETTGQGVVNYQARAGSEVIKGTVYVEVLSSNPLLTRVAAYEIKPGKSIKEKVTPFGLRGTNTVTVEASTLPALQLEKRLDFLIQYPHGCLEQTLSVAFPQLYLKNLVRLTPDQLKEIERYVRVAVEKMRRFQLPGGGFSYWPGGHESHFWTTTYAGWFLLEASRAGYYVPADMLGAWKENQRMLTNAWVTGGPSEQLIQAFRLFALAQAHEPDTGAMNRLREKPGLDSLASILLAAAFYLNGQVDAATELVGKARLEFSRYRDSAVTFGSEMRDMALVAHCLSLMGLREKARPLVKEIAEAVSSDLWLSTNETAMMLLALSSYFGTGATEAYTFSLAWDEKAPEKISSSLPVEKRTYADFPLEGRVLNVVNDSAVPLFVNVYTKGIPLAGQEEPFARGISVRVTYRDMKMNPVDISNLGQGSDLLVDIVVENQSNRELENLALTCLVASGFQIKNPLFSPDDKPVRYDYQDVRDDRVYTYFRLQRGERKTFLVALNASYLGRFYQPGVLVEAMYDDSVQANTRGQWINIVRK</sequence>
<evidence type="ECO:0000256" key="2">
    <source>
        <dbReference type="ARBA" id="ARBA00022729"/>
    </source>
</evidence>
<dbReference type="Pfam" id="PF00207">
    <property type="entry name" value="A2M"/>
    <property type="match status" value="1"/>
</dbReference>
<dbReference type="CDD" id="cd02891">
    <property type="entry name" value="A2M_like"/>
    <property type="match status" value="1"/>
</dbReference>
<dbReference type="SMART" id="SM01359">
    <property type="entry name" value="A2M_N_2"/>
    <property type="match status" value="1"/>
</dbReference>
<dbReference type="SMART" id="SM01360">
    <property type="entry name" value="A2M"/>
    <property type="match status" value="1"/>
</dbReference>
<dbReference type="PANTHER" id="PTHR40094:SF1">
    <property type="entry name" value="UBIQUITIN DOMAIN-CONTAINING PROTEIN"/>
    <property type="match status" value="1"/>
</dbReference>
<dbReference type="Pfam" id="PF17973">
    <property type="entry name" value="bMG10"/>
    <property type="match status" value="1"/>
</dbReference>
<evidence type="ECO:0000313" key="6">
    <source>
        <dbReference type="Proteomes" id="UP000257323"/>
    </source>
</evidence>
<dbReference type="InterPro" id="IPR047565">
    <property type="entry name" value="Alpha-macroglob_thiol-ester_cl"/>
</dbReference>
<evidence type="ECO:0000259" key="4">
    <source>
        <dbReference type="SMART" id="SM01360"/>
    </source>
</evidence>
<dbReference type="SUPFAM" id="SSF48239">
    <property type="entry name" value="Terpenoid cyclases/Protein prenyltransferases"/>
    <property type="match status" value="1"/>
</dbReference>
<gene>
    <name evidence="5" type="ORF">OP8BY_1372</name>
</gene>
<dbReference type="Pfam" id="PF17972">
    <property type="entry name" value="bMG5"/>
    <property type="match status" value="1"/>
</dbReference>
<protein>
    <recommendedName>
        <fullName evidence="7">Alpha-2-macroglobulin</fullName>
    </recommendedName>
</protein>
<dbReference type="Pfam" id="PF11974">
    <property type="entry name" value="bMG3"/>
    <property type="match status" value="1"/>
</dbReference>
<dbReference type="PANTHER" id="PTHR40094">
    <property type="entry name" value="ALPHA-2-MACROGLOBULIN HOMOLOG"/>
    <property type="match status" value="1"/>
</dbReference>
<evidence type="ECO:0000259" key="3">
    <source>
        <dbReference type="SMART" id="SM01359"/>
    </source>
</evidence>
<comment type="similarity">
    <text evidence="1">Belongs to the protease inhibitor I39 (alpha-2-macroglobulin) family. Bacterial alpha-2-macroglobulin subfamily.</text>
</comment>
<dbReference type="Gene3D" id="1.50.10.20">
    <property type="match status" value="1"/>
</dbReference>
<dbReference type="GO" id="GO:0005615">
    <property type="term" value="C:extracellular space"/>
    <property type="evidence" value="ECO:0007669"/>
    <property type="project" value="InterPro"/>
</dbReference>